<dbReference type="EMBL" id="AAUJ02000001">
    <property type="protein sequence ID" value="EED67122.1"/>
    <property type="molecule type" value="Genomic_DNA"/>
</dbReference>
<sequence>MQFALVAGVIFSMLGVVDLGYMYYAKRNLQRIADLAALEAAQSINAEQDNYSECQTTGETSLDRHWPGLAERSVVCGNWSAQWSAPKHFTNDITLHPVNAAYAVAKGQSPTLSLFPWDRTLFAEAIATRKTPVAAFQVGSQLLSLNEEAPLGRLLKLVGLDVDQLTVLDSEGLANAKITPSGLLKALGIDLGVGGLSALSPDQLLQLNNLTLLNIIDASVEAVSDSTAKASLKAIIDILNEGKIDSIKLLDLQTPLMNGSSNPGILAFLSTGSDKSPNDAALDLQLGVSDLIKTAIMVGANGHAISIPELNVLNLVKAKLTVVEPPSIGVGPIGTKANSAQVRLDLDIDSKRMTLLGPLLSMIGLRVNLPIKVEAVHAEATLDAVYCSNPSRNSQPAIDLGVNSRLARIIIGHTDKSATDEENILIKTPLSLNVRGPIITNVLQDHDDINNLVVDLPQWTRENRLFLGDTVDALLNTVFNLLGGLFSPPILSSDWDGMHTDGNPEDVRNAQIEMLAKLYLEETKVNGFYNVKNATDLILNGKGKPGTEGALGKLVGSDFTFDNAIPQSCALFVCPPSSWKPGTFSAAFYAYTSTPYSLLDVVGIPTLGNGYISCSGLLTSLLAWNSCTLSNLNNLLKRNQNQVALTNSNALVNSLKDRSSDSVTCGGALCALLQPLLKPIKWVLNQLGSSLLSPLLTKVLGLDLGKSEVKAIEVNCNSAQLVY</sequence>
<gene>
    <name evidence="2" type="ORF">CtesDRAFT_PD2068</name>
</gene>
<dbReference type="Pfam" id="PF13400">
    <property type="entry name" value="Tad"/>
    <property type="match status" value="1"/>
</dbReference>
<evidence type="ECO:0000313" key="3">
    <source>
        <dbReference type="Proteomes" id="UP000003039"/>
    </source>
</evidence>
<proteinExistence type="predicted"/>
<accession>B7WQX7</accession>
<dbReference type="AlphaFoldDB" id="B7WQX7"/>
<dbReference type="eggNOG" id="COG4655">
    <property type="taxonomic scope" value="Bacteria"/>
</dbReference>
<organism evidence="2 3">
    <name type="scientific">Comamonas testosteroni (strain DSM 14576 / KF-1)</name>
    <name type="common">Pseudomonas testosteroni</name>
    <dbReference type="NCBI Taxonomy" id="399795"/>
    <lineage>
        <taxon>Bacteria</taxon>
        <taxon>Pseudomonadati</taxon>
        <taxon>Pseudomonadota</taxon>
        <taxon>Betaproteobacteria</taxon>
        <taxon>Burkholderiales</taxon>
        <taxon>Comamonadaceae</taxon>
        <taxon>Comamonas</taxon>
    </lineage>
</organism>
<evidence type="ECO:0000313" key="2">
    <source>
        <dbReference type="EMBL" id="EED67122.1"/>
    </source>
</evidence>
<dbReference type="Proteomes" id="UP000003039">
    <property type="component" value="Unassembled WGS sequence"/>
</dbReference>
<reference evidence="2 3" key="1">
    <citation type="journal article" date="2004" name="Appl. Environ. Microbiol.">
        <title>Mineralization of individual congeners of linear alkylbenzenesulfonate by defined pairs of heterotrophic bacteria.</title>
        <authorList>
            <person name="Schleheck D."/>
            <person name="Knepper T.P."/>
            <person name="Fischer K."/>
            <person name="Cook A.M."/>
        </authorList>
    </citation>
    <scope>NUCLEOTIDE SEQUENCE [LARGE SCALE GENOMIC DNA]</scope>
    <source>
        <strain evidence="3">DSM 14576 / KF-1</strain>
    </source>
</reference>
<protein>
    <submittedName>
        <fullName evidence="2">Membrane protein-like protein</fullName>
    </submittedName>
</protein>
<feature type="domain" description="Putative Flp pilus-assembly TadG-like N-terminal" evidence="1">
    <location>
        <begin position="4"/>
        <end position="42"/>
    </location>
</feature>
<dbReference type="RefSeq" id="WP_003054512.1">
    <property type="nucleotide sequence ID" value="NZ_AAUJ02000001.1"/>
</dbReference>
<name>B7WQX7_COMTK</name>
<evidence type="ECO:0000259" key="1">
    <source>
        <dbReference type="Pfam" id="PF13400"/>
    </source>
</evidence>
<comment type="caution">
    <text evidence="2">The sequence shown here is derived from an EMBL/GenBank/DDBJ whole genome shotgun (WGS) entry which is preliminary data.</text>
</comment>
<dbReference type="InterPro" id="IPR028087">
    <property type="entry name" value="Tad_N"/>
</dbReference>